<organism evidence="1 2">
    <name type="scientific">Eumeta variegata</name>
    <name type="common">Bagworm moth</name>
    <name type="synonym">Eumeta japonica</name>
    <dbReference type="NCBI Taxonomy" id="151549"/>
    <lineage>
        <taxon>Eukaryota</taxon>
        <taxon>Metazoa</taxon>
        <taxon>Ecdysozoa</taxon>
        <taxon>Arthropoda</taxon>
        <taxon>Hexapoda</taxon>
        <taxon>Insecta</taxon>
        <taxon>Pterygota</taxon>
        <taxon>Neoptera</taxon>
        <taxon>Endopterygota</taxon>
        <taxon>Lepidoptera</taxon>
        <taxon>Glossata</taxon>
        <taxon>Ditrysia</taxon>
        <taxon>Tineoidea</taxon>
        <taxon>Psychidae</taxon>
        <taxon>Oiketicinae</taxon>
        <taxon>Eumeta</taxon>
    </lineage>
</organism>
<proteinExistence type="predicted"/>
<dbReference type="AlphaFoldDB" id="A0A4C1W0J3"/>
<dbReference type="Proteomes" id="UP000299102">
    <property type="component" value="Unassembled WGS sequence"/>
</dbReference>
<evidence type="ECO:0000313" key="1">
    <source>
        <dbReference type="EMBL" id="GBP43585.1"/>
    </source>
</evidence>
<protein>
    <submittedName>
        <fullName evidence="1">Uncharacterized protein</fullName>
    </submittedName>
</protein>
<dbReference type="EMBL" id="BGZK01000438">
    <property type="protein sequence ID" value="GBP43585.1"/>
    <property type="molecule type" value="Genomic_DNA"/>
</dbReference>
<name>A0A4C1W0J3_EUMVA</name>
<evidence type="ECO:0000313" key="2">
    <source>
        <dbReference type="Proteomes" id="UP000299102"/>
    </source>
</evidence>
<comment type="caution">
    <text evidence="1">The sequence shown here is derived from an EMBL/GenBank/DDBJ whole genome shotgun (WGS) entry which is preliminary data.</text>
</comment>
<gene>
    <name evidence="1" type="ORF">EVAR_87502_1</name>
</gene>
<sequence>MSRGPPWDLNCGSESIVAPGIEVERYRKLPVEQVLKSTAGLEIGSKKLLDIKDEETYPDPCLPMDLVTNAIPSKLCNGIRLRIDCLKQSVISHYHGWIIAATEGVLCFAHPLAPIDFQHKRL</sequence>
<keyword evidence="2" id="KW-1185">Reference proteome</keyword>
<accession>A0A4C1W0J3</accession>
<reference evidence="1 2" key="1">
    <citation type="journal article" date="2019" name="Commun. Biol.">
        <title>The bagworm genome reveals a unique fibroin gene that provides high tensile strength.</title>
        <authorList>
            <person name="Kono N."/>
            <person name="Nakamura H."/>
            <person name="Ohtoshi R."/>
            <person name="Tomita M."/>
            <person name="Numata K."/>
            <person name="Arakawa K."/>
        </authorList>
    </citation>
    <scope>NUCLEOTIDE SEQUENCE [LARGE SCALE GENOMIC DNA]</scope>
</reference>